<reference evidence="1" key="1">
    <citation type="submission" date="2014-11" db="EMBL/GenBank/DDBJ databases">
        <authorList>
            <person name="Amaro Gonzalez C."/>
        </authorList>
    </citation>
    <scope>NUCLEOTIDE SEQUENCE</scope>
</reference>
<proteinExistence type="predicted"/>
<name>A0A0E9R4Y4_ANGAN</name>
<organism evidence="1">
    <name type="scientific">Anguilla anguilla</name>
    <name type="common">European freshwater eel</name>
    <name type="synonym">Muraena anguilla</name>
    <dbReference type="NCBI Taxonomy" id="7936"/>
    <lineage>
        <taxon>Eukaryota</taxon>
        <taxon>Metazoa</taxon>
        <taxon>Chordata</taxon>
        <taxon>Craniata</taxon>
        <taxon>Vertebrata</taxon>
        <taxon>Euteleostomi</taxon>
        <taxon>Actinopterygii</taxon>
        <taxon>Neopterygii</taxon>
        <taxon>Teleostei</taxon>
        <taxon>Anguilliformes</taxon>
        <taxon>Anguillidae</taxon>
        <taxon>Anguilla</taxon>
    </lineage>
</organism>
<dbReference type="AlphaFoldDB" id="A0A0E9R4Y4"/>
<evidence type="ECO:0000313" key="1">
    <source>
        <dbReference type="EMBL" id="JAH23802.1"/>
    </source>
</evidence>
<sequence length="33" mass="3735">MGSCLAISCSGYPLLGFLKADYFPTWFDAYLQR</sequence>
<accession>A0A0E9R4Y4</accession>
<protein>
    <submittedName>
        <fullName evidence="1">Uncharacterized protein</fullName>
    </submittedName>
</protein>
<dbReference type="EMBL" id="GBXM01084775">
    <property type="protein sequence ID" value="JAH23802.1"/>
    <property type="molecule type" value="Transcribed_RNA"/>
</dbReference>
<reference evidence="1" key="2">
    <citation type="journal article" date="2015" name="Fish Shellfish Immunol.">
        <title>Early steps in the European eel (Anguilla anguilla)-Vibrio vulnificus interaction in the gills: Role of the RtxA13 toxin.</title>
        <authorList>
            <person name="Callol A."/>
            <person name="Pajuelo D."/>
            <person name="Ebbesson L."/>
            <person name="Teles M."/>
            <person name="MacKenzie S."/>
            <person name="Amaro C."/>
        </authorList>
    </citation>
    <scope>NUCLEOTIDE SEQUENCE</scope>
</reference>